<evidence type="ECO:0000259" key="10">
    <source>
        <dbReference type="Pfam" id="PF21082"/>
    </source>
</evidence>
<dbReference type="OrthoDB" id="9799209at2"/>
<keyword evidence="3" id="KW-1003">Cell membrane</keyword>
<dbReference type="Gene3D" id="3.30.70.100">
    <property type="match status" value="1"/>
</dbReference>
<feature type="transmembrane region" description="Helical" evidence="7">
    <location>
        <begin position="450"/>
        <end position="468"/>
    </location>
</feature>
<dbReference type="Gene3D" id="2.30.30.60">
    <property type="match status" value="1"/>
</dbReference>
<dbReference type="InterPro" id="IPR006685">
    <property type="entry name" value="MscS_channel_2nd"/>
</dbReference>
<dbReference type="Proteomes" id="UP000033588">
    <property type="component" value="Unassembled WGS sequence"/>
</dbReference>
<protein>
    <submittedName>
        <fullName evidence="11">Mechanosensitive ion channel protein</fullName>
    </submittedName>
</protein>
<evidence type="ECO:0000256" key="5">
    <source>
        <dbReference type="ARBA" id="ARBA00022989"/>
    </source>
</evidence>
<dbReference type="GO" id="GO:0008381">
    <property type="term" value="F:mechanosensitive monoatomic ion channel activity"/>
    <property type="evidence" value="ECO:0007669"/>
    <property type="project" value="UniProtKB-ARBA"/>
</dbReference>
<feature type="domain" description="Mechanosensitive ion channel MscS" evidence="8">
    <location>
        <begin position="643"/>
        <end position="708"/>
    </location>
</feature>
<proteinExistence type="inferred from homology"/>
<feature type="transmembrane region" description="Helical" evidence="7">
    <location>
        <begin position="514"/>
        <end position="534"/>
    </location>
</feature>
<dbReference type="InterPro" id="IPR022249">
    <property type="entry name" value="DUF3772"/>
</dbReference>
<dbReference type="RefSeq" id="WP_046040378.1">
    <property type="nucleotide sequence ID" value="NZ_LACC01000014.1"/>
</dbReference>
<dbReference type="SUPFAM" id="SSF50182">
    <property type="entry name" value="Sm-like ribonucleoproteins"/>
    <property type="match status" value="1"/>
</dbReference>
<keyword evidence="4 7" id="KW-0812">Transmembrane</keyword>
<feature type="transmembrane region" description="Helical" evidence="7">
    <location>
        <begin position="554"/>
        <end position="573"/>
    </location>
</feature>
<evidence type="ECO:0000256" key="6">
    <source>
        <dbReference type="ARBA" id="ARBA00023136"/>
    </source>
</evidence>
<evidence type="ECO:0000259" key="9">
    <source>
        <dbReference type="Pfam" id="PF12607"/>
    </source>
</evidence>
<dbReference type="InterPro" id="IPR023408">
    <property type="entry name" value="MscS_beta-dom_sf"/>
</dbReference>
<dbReference type="InterPro" id="IPR049278">
    <property type="entry name" value="MS_channel_C"/>
</dbReference>
<comment type="caution">
    <text evidence="11">The sequence shown here is derived from an EMBL/GenBank/DDBJ whole genome shotgun (WGS) entry which is preliminary data.</text>
</comment>
<keyword evidence="6 7" id="KW-0472">Membrane</keyword>
<comment type="subcellular location">
    <subcellularLocation>
        <location evidence="1">Cell membrane</location>
        <topology evidence="1">Multi-pass membrane protein</topology>
    </subcellularLocation>
</comment>
<dbReference type="SUPFAM" id="SSF82689">
    <property type="entry name" value="Mechanosensitive channel protein MscS (YggB), C-terminal domain"/>
    <property type="match status" value="1"/>
</dbReference>
<name>A0A0F4TS30_PSEFL</name>
<evidence type="ECO:0000256" key="7">
    <source>
        <dbReference type="SAM" id="Phobius"/>
    </source>
</evidence>
<dbReference type="SUPFAM" id="SSF82861">
    <property type="entry name" value="Mechanosensitive channel protein MscS (YggB), transmembrane region"/>
    <property type="match status" value="1"/>
</dbReference>
<sequence>MRNVLKSMIYVAFAVLAASTGWLLAGDMADAPAPIPAPALAPAPAPAPAAPIISISDSELLGVQSQLNSLKQQVSLATNYTQLESSQDQVQVLIQEIERLSTSLLPGQAQLQAQLNVLGPVPLDENAQVTTAITSQRDALGEQKDKIDSQLKTLAALKISAAELITQIASIRRSLLEAEVTQQTSSILSPSFWSPLFALPNEDRQRFSALIEQLKATHRAAWQPGQRGITAALLLLALVIWTVGRNLAGRGLAWLCFHRMPAGRLRRSSLALASVMATVLTAGIALQLLHFAGTRQLPYPPLLDDLAQYLEKLAYTCVLITGLSRALLSTKHPSWRLPDIADPVALAMEPYPQLLASLLLVLVTLVQMSNVTGMSAEVVLFGRGIVALVAALVIGALLLRVSKTRRDLIVAGEAPEGVTTFAGLIYTFTGVAVVVSLFALLIGYVTMARFITYEMVWIFIICAGFYLLTQVYQDTCDYVFSPRQPTGKVIKQLLGIGNPRLEQICTVMSGAGRAILMLIGVIALFVGGVGTTLGQLVTGTVAVLGGEGLRKLNIVPDNLLNAVLALVIGIYLIRSFRRWLDNEFLPKTEMDPGMCASLSTLFANIGYASVVLLTLSSLGIKWTNLAWIVSALSVGIGFGLQEIVKNFISGLILLTERPVKVGDLISISGVEGDIRRINVRATEIQLADRSIMIVPNSHLISQNLRNVTLGGSAQGVVILELMFPLDIDPELVQNLLMDTYTEHESILDKPVPFLRFSQLKPEGITLTITGYVGSPRTVGAIKSELLFEILKRLGAAGIELARSPAA</sequence>
<organism evidence="11 12">
    <name type="scientific">Pseudomonas fluorescens</name>
    <dbReference type="NCBI Taxonomy" id="294"/>
    <lineage>
        <taxon>Bacteria</taxon>
        <taxon>Pseudomonadati</taxon>
        <taxon>Pseudomonadota</taxon>
        <taxon>Gammaproteobacteria</taxon>
        <taxon>Pseudomonadales</taxon>
        <taxon>Pseudomonadaceae</taxon>
        <taxon>Pseudomonas</taxon>
    </lineage>
</organism>
<feature type="transmembrane region" description="Helical" evidence="7">
    <location>
        <begin position="269"/>
        <end position="293"/>
    </location>
</feature>
<feature type="transmembrane region" description="Helical" evidence="7">
    <location>
        <begin position="380"/>
        <end position="399"/>
    </location>
</feature>
<dbReference type="Gene3D" id="1.10.287.1260">
    <property type="match status" value="1"/>
</dbReference>
<dbReference type="Pfam" id="PF12607">
    <property type="entry name" value="DUF3772"/>
    <property type="match status" value="1"/>
</dbReference>
<dbReference type="AlphaFoldDB" id="A0A0F4TS30"/>
<feature type="domain" description="Mechanosensitive ion channel MscS C-terminal" evidence="10">
    <location>
        <begin position="722"/>
        <end position="800"/>
    </location>
</feature>
<evidence type="ECO:0000313" key="12">
    <source>
        <dbReference type="Proteomes" id="UP000033588"/>
    </source>
</evidence>
<feature type="transmembrane region" description="Helical" evidence="7">
    <location>
        <begin position="228"/>
        <end position="248"/>
    </location>
</feature>
<feature type="transmembrane region" description="Helical" evidence="7">
    <location>
        <begin position="351"/>
        <end position="368"/>
    </location>
</feature>
<dbReference type="PATRIC" id="fig|294.132.peg.1246"/>
<accession>A0A0F4TS30</accession>
<dbReference type="InterPro" id="IPR010920">
    <property type="entry name" value="LSM_dom_sf"/>
</dbReference>
<dbReference type="PANTHER" id="PTHR30347:SF9">
    <property type="entry name" value="MINICONDUCTANCE MECHANOSENSITIVE CHANNEL MSCM"/>
    <property type="match status" value="1"/>
</dbReference>
<evidence type="ECO:0000259" key="8">
    <source>
        <dbReference type="Pfam" id="PF00924"/>
    </source>
</evidence>
<evidence type="ECO:0000256" key="1">
    <source>
        <dbReference type="ARBA" id="ARBA00004651"/>
    </source>
</evidence>
<dbReference type="Pfam" id="PF00924">
    <property type="entry name" value="MS_channel_2nd"/>
    <property type="match status" value="1"/>
</dbReference>
<dbReference type="InterPro" id="IPR052702">
    <property type="entry name" value="MscS-like_channel"/>
</dbReference>
<feature type="transmembrane region" description="Helical" evidence="7">
    <location>
        <begin position="594"/>
        <end position="613"/>
    </location>
</feature>
<dbReference type="InterPro" id="IPR011014">
    <property type="entry name" value="MscS_channel_TM-2"/>
</dbReference>
<evidence type="ECO:0000256" key="2">
    <source>
        <dbReference type="ARBA" id="ARBA00008017"/>
    </source>
</evidence>
<reference evidence="11 12" key="1">
    <citation type="submission" date="2015-03" db="EMBL/GenBank/DDBJ databases">
        <title>Comparative genomics of Pseudomonas insights into diversity of traits involved in vanlence and defense.</title>
        <authorList>
            <person name="Qin Y."/>
        </authorList>
    </citation>
    <scope>NUCLEOTIDE SEQUENCE [LARGE SCALE GENOMIC DNA]</scope>
    <source>
        <strain evidence="11 12">C8</strain>
    </source>
</reference>
<evidence type="ECO:0000256" key="4">
    <source>
        <dbReference type="ARBA" id="ARBA00022692"/>
    </source>
</evidence>
<evidence type="ECO:0000313" key="11">
    <source>
        <dbReference type="EMBL" id="KJZ46182.1"/>
    </source>
</evidence>
<evidence type="ECO:0000256" key="3">
    <source>
        <dbReference type="ARBA" id="ARBA00022475"/>
    </source>
</evidence>
<dbReference type="PANTHER" id="PTHR30347">
    <property type="entry name" value="POTASSIUM CHANNEL RELATED"/>
    <property type="match status" value="1"/>
</dbReference>
<feature type="transmembrane region" description="Helical" evidence="7">
    <location>
        <begin position="420"/>
        <end position="444"/>
    </location>
</feature>
<comment type="similarity">
    <text evidence="2">Belongs to the MscS (TC 1.A.23) family.</text>
</comment>
<keyword evidence="5 7" id="KW-1133">Transmembrane helix</keyword>
<dbReference type="Pfam" id="PF21082">
    <property type="entry name" value="MS_channel_3rd"/>
    <property type="match status" value="1"/>
</dbReference>
<dbReference type="InterPro" id="IPR011066">
    <property type="entry name" value="MscS_channel_C_sf"/>
</dbReference>
<gene>
    <name evidence="11" type="ORF">VC35_12470</name>
</gene>
<feature type="domain" description="DUF3772" evidence="9">
    <location>
        <begin position="152"/>
        <end position="211"/>
    </location>
</feature>
<dbReference type="EMBL" id="LACC01000014">
    <property type="protein sequence ID" value="KJZ46182.1"/>
    <property type="molecule type" value="Genomic_DNA"/>
</dbReference>
<dbReference type="GO" id="GO:0005886">
    <property type="term" value="C:plasma membrane"/>
    <property type="evidence" value="ECO:0007669"/>
    <property type="project" value="UniProtKB-SubCell"/>
</dbReference>
<feature type="transmembrane region" description="Helical" evidence="7">
    <location>
        <begin position="625"/>
        <end position="644"/>
    </location>
</feature>